<dbReference type="PANTHER" id="PTHR16166:SF93">
    <property type="entry name" value="INTERMEMBRANE LIPID TRANSFER PROTEIN VPS13"/>
    <property type="match status" value="1"/>
</dbReference>
<evidence type="ECO:0000313" key="4">
    <source>
        <dbReference type="Proteomes" id="UP000324585"/>
    </source>
</evidence>
<dbReference type="Proteomes" id="UP000324585">
    <property type="component" value="Unassembled WGS sequence"/>
</dbReference>
<feature type="region of interest" description="Disordered" evidence="2">
    <location>
        <begin position="3074"/>
        <end position="3101"/>
    </location>
</feature>
<reference evidence="4" key="1">
    <citation type="journal article" date="2019" name="Nat. Commun.">
        <title>Expansion of phycobilisome linker gene families in mesophilic red algae.</title>
        <authorList>
            <person name="Lee J."/>
            <person name="Kim D."/>
            <person name="Bhattacharya D."/>
            <person name="Yoon H.S."/>
        </authorList>
    </citation>
    <scope>NUCLEOTIDE SEQUENCE [LARGE SCALE GENOMIC DNA]</scope>
    <source>
        <strain evidence="4">CCMP 1328</strain>
    </source>
</reference>
<protein>
    <submittedName>
        <fullName evidence="3">Uncharacterized protein</fullName>
    </submittedName>
</protein>
<feature type="region of interest" description="Disordered" evidence="2">
    <location>
        <begin position="1325"/>
        <end position="1346"/>
    </location>
</feature>
<dbReference type="InterPro" id="IPR026847">
    <property type="entry name" value="VPS13"/>
</dbReference>
<evidence type="ECO:0000313" key="3">
    <source>
        <dbReference type="EMBL" id="KAA8495087.1"/>
    </source>
</evidence>
<organism evidence="3 4">
    <name type="scientific">Porphyridium purpureum</name>
    <name type="common">Red alga</name>
    <name type="synonym">Porphyridium cruentum</name>
    <dbReference type="NCBI Taxonomy" id="35688"/>
    <lineage>
        <taxon>Eukaryota</taxon>
        <taxon>Rhodophyta</taxon>
        <taxon>Bangiophyceae</taxon>
        <taxon>Porphyridiales</taxon>
        <taxon>Porphyridiaceae</taxon>
        <taxon>Porphyridium</taxon>
    </lineage>
</organism>
<evidence type="ECO:0000256" key="2">
    <source>
        <dbReference type="SAM" id="MobiDB-lite"/>
    </source>
</evidence>
<dbReference type="GO" id="GO:0045053">
    <property type="term" value="P:protein retention in Golgi apparatus"/>
    <property type="evidence" value="ECO:0007669"/>
    <property type="project" value="TreeGrafter"/>
</dbReference>
<keyword evidence="4" id="KW-1185">Reference proteome</keyword>
<feature type="compositionally biased region" description="Basic and acidic residues" evidence="2">
    <location>
        <begin position="2056"/>
        <end position="2069"/>
    </location>
</feature>
<feature type="compositionally biased region" description="Polar residues" evidence="2">
    <location>
        <begin position="1328"/>
        <end position="1337"/>
    </location>
</feature>
<sequence>MQARLKKWVLRRLEPYFGAALIGEADLDRLNVSVGADSFVLQDVELAVRPDKDGAEKRDAQAHVDSCAEKHEIEQDAGLSVAWKSVPWQQSLLVYLYHQLGLPLIPRRVRFDELRLDVPWRAVYGGASIQLRLVGLQVELDEISEHLEEMLLQHLQTPQYQQAMRLQRRLHTLQLVRAAERAAQEQSESGTKPKKQSGWLVSLLRRLRSFALSVLLPHAVRIVERMSIEVVNASIRLRFGDATTLLLGFERLGTTSSADGGPSEASGLHVGPSLVQEQLVPAKLTKRLELCKLMAVSSFARETETEIKGASDMDIADAGKCRASEELLQHEPETEPIMGPLNVRMSFALLESATSIEAGRTPAISDEKGLFERVTCDAIVEPFEMVCTDRDISALLRFHSRSTRTTLRRSNFEHGRPTLTHENFDATSWWSYAYCAVRAALRHSPKHATALTEAGVKQAGQDRRTFLRLLTRNSLKRGGTQATADAEAGATDGLSLDEESKLFEIESRTPAFQLAVFRSLVRRELRIQQSVSQIVGLKGSSMSRYKQEEGGTLSAHNLEESYREILSYCTDAEDIQIRDPGVPFNAGASESTASAMSLSLSVLMQRIAVKVQARTGRLRAGNSLELCLNSVSLKAHADPNVLTATCELTQCCLDYHSSSTKTIRVLQCGGGHDEVDGDGIDTEYLSVGFSACDSLLSSTTSKTWTAKFHGFIPPIRLQADFRACLPLFEMYNALALMNTASIVTAPSAIDDLVMETTPDGRNVGDDKPVIVGNPPEAALVESQSSADAFLGISGCLTLSQMEICAGDRKAGEVVFLAANATVHVSHDCENSDHGGDNGAAMKHWAGLQISRIGICLKDPAFCEGSERIEQTSRKVSTLVHPFALELGCDRGMQVVEVSLSPVEAELHLSVVPRVIEILNVCAANANMPPTLVAVTASETSVPLGPDKELVRPRSMCVRAVISRVAITVVDAESATPLDIHLAILDLQISMSSDQSGRTQAGARIKHISLVDRRSRANALEAENSRWWDGSILDLEAPREGLSSDLYSSFDISGSSGGTFRACMALDIVWYDTFAFGKPSPEISARLGTVAIAVDTASLNQYVAFFSQWSNQMASQFTQQGQVLPSSSASSSPESSALAAAAAAAAAPVPTQTSLEQPLLVNFDLARLDIILGEEKQRGVGLCVERLQVVYEKSGNVAKSDPSRNGGFLVESEDTDVRASTEVLQANIEALSVHDHTRHKGLYPRVLDLSRPTSSLDSSMSFETMAEGDARVQRTKFDSNKCALHALVFMKSNHSDVQVTLGRVRAAFVMRFVSFLTRMMGTVGKHPTSIESQGQDQAAATPPSAHDATAKSMAISVNTGPFLIELPQGAHMRDAVLLSGHATRIRLLPEIANKLDLLASKRQEISQLYQQGESSGSAVLGSQLSIDCVKISGAVRFSLHESLLNGSDRQRREHPQTCHVRFLTNMNVQMQVHSVAGCRASFTGVALRVNELHVMLSSEQLAALLAVGQHNIMYDPNLFAATSQRGNVDWFGTELSLDDVQIELVQHSHGNGKDLLPLASVALRGLRVVDSATSRAEDVAGAVTTYHERTHIGVHSIAIRDSRNGVYTPFRTVILSRPVRRGGTPLKYASGDSERSVMQGPAAALNEIERDRVPDLLLTGAERVTPARGYELALAVELDMWGGGPEMNIAAKLDFGRLFVSLSTDFMLLLVDFLQPPSPQDNQATAAGPMDIKDAKAIDLVDEPVPVVVQTHGTVEVKLGLRLELWFNADPFDPRSSALLCRAPVALCLQIADPPRSIPDFQLDMSKTLISFCPPGVFTTTASNNSFSSATKAGGGALNLDWQSSSASVSGASRATTALSGASRLTHYTACLGARMSPIPIVRITHGKVSGERDLTRTETDCSKVRVSLSGFHVHVAASEVMAIVGLCEQSQKQVDRYNQIFARPRPSQEQEQVGGKSSSPIYSFVSLQWPTVELEVEKCFFVLMDSWGSRTPAAVRFMLGLKADAAKMDETVLQKQSGDKAVYGSAKLEFQSDVLYPEIGVWEPLCERTILPGTMRAEEKGDGGKRTSSGDETDGSSRAPLSCFLNVHVPQTVNLNMTTRFVRSFHILQRALQPLFTSSMHLSDPDTLSKAGSEYGEQHLDKRLLSNVAGSDAPLWICNETGIDLKVVVWTRPKAQHLQHQLDENFVDVASTSYASVPLRDPSPSTNDMQSHDREMVDLSFSAPGVLLPCARLRLRDCPPGIRAVIVKTECAESNQDGARKISSVHATPSREGDACIMVDVRHVGKATVLTLRSHVSVVNISSHTLLLKAVSAEGMVTVGERLLGQLLSPDRCSLPVDLFTLLSDRGPGSACSIFCGLPGVVDADGEQSDFGWAWSSEPIFSITGRTLGSRTSAHETKPRPSGHQLVVMHNPDVECTYILAVRESSSGQSFRPAVSRKTITLVDFVEFQNALSHDVEVELGFFSDLARSDSYQVEDSEEEYAHEKMHQHVIPSGAKRQISELSCGSQGSGAFLRKSPSIVRLAELGMRCRLVSSGAWSAPVKLADASAQSPSFAPLSARVSLPQFGGLGMNIQQNALEAQVAVDEHIYWESSNENGPSCGSSPLAAYTVRLWSQFWLVNMLYPQDVLKMPLSVMVGQRASSLTKTSSSRNKASAASVAAARSHSQPKYISKLEYAEPHAVAQSGSTLNIKLKLGQSEWISVTPIEEWMKFPTLAGQDVDGVLTSGGQTVGNLIFVPSAGSSPSSAKPLVRTRTSLSASNLASKRHVVRAATCIAPVVSRGVGLFRDTTIVSLMPAVYVRNSCASPPTSSGCAGESCALVLRLGLSSAMHPFRGSLFTPCRYISARPVHIGETVSLLKLPYAPVSSLVPALSLSMRGDEDDDEWLWMGCLPLQADLYSSIPASHPDVSEPASRVHKMPTSLIAQLVLRTTSRRTRTKNKPSSRFVVINVCVTDPHGVLKVSVSPADAAQIPVYLANNSDEIFEIAQVSGPDGLARSDKKRPTVLLHPHSDQDYAWDDPGGKRVLQLTLRRRVSTDIGTSATRKDRASEMELFVGCIDAEEAWDGREWDFQVSLPESRRASGTSTHSQKQRQKHQLSKSSTKTLTVRVHCARDGARMYLMIHSGMSPAVAPPHDVGPRGLQFERQEEMGRFESNRPLVASLPSGLPFSSMPTNGHIRYREDPKQQELAMWVFLKCAGISMSVLSDTGTVVELENRTALGGLQKVARVLQKSKPTNRAARSPTVAQRQHHSVPFEIAYLEASSISLATVLLVNQSQTSASFHLCVPHVQLDNLLDRARPLLSRNVELTALEMSGSRDMDQSGAHVRTRVLRSSGDREVQSPDRSFQDVPPFIRVVGSAIYDTEVKQQQGHTQARIHVAVAPISIDADSGFFLILKHAFILPLLTRQGVEDSEEHMLVETCGCSERCETDGQGDLDLKAAVQRHLVDRLSFVRAPLAEARAPAAGFAVPKAAQVELYVDPIRAVWSVDVKSADLPRLFGTELNVPIHVRILQLAVVDRAFLNLRPFSFFAQRMVLDAGAPDVQQLMRTMTLHYASQFLTAAASTVLSLKIFNPLRMVVKSCPSLGVIAVSSGFLDACEDLLAQLIVLGEQVFQLEPKQRKRNAHRFHDVDDRLASMYYDVFQGLNRWKQHFSSASSREMRALMAASLATPSVPTAQNEYQSTYSETLSLLRHHQRSSMRSSPNLWSVAYSTIRLAQSSVVFFIRFMRQLVHPAVVHVGPFSVGLNGYLLALRPPRGLAESGALVPFSYRRDSWGEQIFLFHREQRQWPNEASHALFALSATSVLLLTSHRAIRLDLMQSKDAAAEKSRWPGNIAQQISYHMAGRWTIIWEVLLEDLVRVSCERVELCLVAILRGGLRWKQRSRGWSGTKDGGDRHMAAPSLAQRLMSLRPSNGAKKSSAARELGDELMLRIRLETGQHQPPPPFIGSLVATCESEYAAAAVFAELMPLLPGGVQEQQSVAPPRDTFYSPSSSPSHLFGSMPSITASMQDRGGASSSRIISRTSVRPALASLDGNSPGFPRTPPEQRPFPSAFARASFTDSDGREGR</sequence>
<feature type="region of interest" description="Disordered" evidence="2">
    <location>
        <begin position="3971"/>
        <end position="3990"/>
    </location>
</feature>
<dbReference type="EMBL" id="VRMN01000004">
    <property type="protein sequence ID" value="KAA8495087.1"/>
    <property type="molecule type" value="Genomic_DNA"/>
</dbReference>
<comment type="similarity">
    <text evidence="1">Belongs to the VPS13 family.</text>
</comment>
<accession>A0A5J4YX98</accession>
<comment type="caution">
    <text evidence="3">The sequence shown here is derived from an EMBL/GenBank/DDBJ whole genome shotgun (WGS) entry which is preliminary data.</text>
</comment>
<gene>
    <name evidence="3" type="ORF">FVE85_3328</name>
</gene>
<feature type="region of interest" description="Disordered" evidence="2">
    <location>
        <begin position="2053"/>
        <end position="2077"/>
    </location>
</feature>
<evidence type="ECO:0000256" key="1">
    <source>
        <dbReference type="ARBA" id="ARBA00006545"/>
    </source>
</evidence>
<proteinExistence type="inferred from homology"/>
<name>A0A5J4YX98_PORPP</name>
<feature type="region of interest" description="Disordered" evidence="2">
    <location>
        <begin position="4020"/>
        <end position="4062"/>
    </location>
</feature>
<dbReference type="PANTHER" id="PTHR16166">
    <property type="entry name" value="VACUOLAR PROTEIN SORTING-ASSOCIATED PROTEIN VPS13"/>
    <property type="match status" value="1"/>
</dbReference>
<dbReference type="GO" id="GO:0006623">
    <property type="term" value="P:protein targeting to vacuole"/>
    <property type="evidence" value="ECO:0007669"/>
    <property type="project" value="TreeGrafter"/>
</dbReference>